<feature type="domain" description="DUF4283" evidence="1">
    <location>
        <begin position="29"/>
        <end position="106"/>
    </location>
</feature>
<evidence type="ECO:0000259" key="1">
    <source>
        <dbReference type="Pfam" id="PF14111"/>
    </source>
</evidence>
<dbReference type="InterPro" id="IPR040256">
    <property type="entry name" value="At4g02000-like"/>
</dbReference>
<proteinExistence type="predicted"/>
<organism evidence="3 4">
    <name type="scientific">Camelina sativa</name>
    <name type="common">False flax</name>
    <name type="synonym">Myagrum sativum</name>
    <dbReference type="NCBI Taxonomy" id="90675"/>
    <lineage>
        <taxon>Eukaryota</taxon>
        <taxon>Viridiplantae</taxon>
        <taxon>Streptophyta</taxon>
        <taxon>Embryophyta</taxon>
        <taxon>Tracheophyta</taxon>
        <taxon>Spermatophyta</taxon>
        <taxon>Magnoliopsida</taxon>
        <taxon>eudicotyledons</taxon>
        <taxon>Gunneridae</taxon>
        <taxon>Pentapetalae</taxon>
        <taxon>rosids</taxon>
        <taxon>malvids</taxon>
        <taxon>Brassicales</taxon>
        <taxon>Brassicaceae</taxon>
        <taxon>Camelineae</taxon>
        <taxon>Camelina</taxon>
    </lineage>
</organism>
<name>A0ABM1R4P9_CAMSA</name>
<protein>
    <submittedName>
        <fullName evidence="4">Uncharacterized protein LOC109129705</fullName>
    </submittedName>
</protein>
<evidence type="ECO:0000313" key="4">
    <source>
        <dbReference type="RefSeq" id="XP_019093987.1"/>
    </source>
</evidence>
<dbReference type="Pfam" id="PF14392">
    <property type="entry name" value="zf-CCHC_4"/>
    <property type="match status" value="1"/>
</dbReference>
<dbReference type="Pfam" id="PF14111">
    <property type="entry name" value="DUF4283"/>
    <property type="match status" value="1"/>
</dbReference>
<dbReference type="Proteomes" id="UP000694864">
    <property type="component" value="Chromosome 16"/>
</dbReference>
<dbReference type="PANTHER" id="PTHR31286:SF178">
    <property type="entry name" value="DUF4283 DOMAIN-CONTAINING PROTEIN"/>
    <property type="match status" value="1"/>
</dbReference>
<gene>
    <name evidence="4" type="primary">LOC109129705</name>
</gene>
<accession>A0ABM1R4P9</accession>
<dbReference type="RefSeq" id="XP_019093987.1">
    <property type="nucleotide sequence ID" value="XM_019238442.1"/>
</dbReference>
<sequence length="379" mass="43868">MDLEKAFQEMSITDDTPLVLSNQPKFCSSERNSCSIMGRFLNPENQRMSNWILDMPRIWRLYDRVRGIALSKDKFQFFFKSEEDLEGVLKQGVWTQDDWCVVMEKWIEKPPHDYLMLLPAWIRLRNIPVNYYTKDTIQEIAECVGQVLQVVFDQEKSQVQDYVRVRVLLDVSNPLRNSKEVQLPSGEIVLVSFDYERIRKRCFQCQRLTHEKNRCSFKQSVIKEHSSLVSKDQEKLKGIALKDIEQPKENSMDIKIMADAMKSASNQSNLVVLKSVDEDESEALSDLDLLLGFSTGSMEASSSGTVPLENNKRKMQTSCSRKAKKVKQLPMKEKVSELLSQNQFEKVFKRKAQSTRKVYTKCMKADNNPVVPCEPPLDQ</sequence>
<dbReference type="InterPro" id="IPR025558">
    <property type="entry name" value="DUF4283"/>
</dbReference>
<keyword evidence="3" id="KW-1185">Reference proteome</keyword>
<evidence type="ECO:0000313" key="3">
    <source>
        <dbReference type="Proteomes" id="UP000694864"/>
    </source>
</evidence>
<feature type="domain" description="Zinc knuckle CX2CX4HX4C" evidence="2">
    <location>
        <begin position="169"/>
        <end position="216"/>
    </location>
</feature>
<reference evidence="3" key="1">
    <citation type="journal article" date="2014" name="Nat. Commun.">
        <title>The emerging biofuel crop Camelina sativa retains a highly undifferentiated hexaploid genome structure.</title>
        <authorList>
            <person name="Kagale S."/>
            <person name="Koh C."/>
            <person name="Nixon J."/>
            <person name="Bollina V."/>
            <person name="Clarke W.E."/>
            <person name="Tuteja R."/>
            <person name="Spillane C."/>
            <person name="Robinson S.J."/>
            <person name="Links M.G."/>
            <person name="Clarke C."/>
            <person name="Higgins E.E."/>
            <person name="Huebert T."/>
            <person name="Sharpe A.G."/>
            <person name="Parkin I.A."/>
        </authorList>
    </citation>
    <scope>NUCLEOTIDE SEQUENCE [LARGE SCALE GENOMIC DNA]</scope>
    <source>
        <strain evidence="3">cv. DH55</strain>
    </source>
</reference>
<dbReference type="GeneID" id="109129705"/>
<dbReference type="PANTHER" id="PTHR31286">
    <property type="entry name" value="GLYCINE-RICH CELL WALL STRUCTURAL PROTEIN 1.8-LIKE"/>
    <property type="match status" value="1"/>
</dbReference>
<evidence type="ECO:0000259" key="2">
    <source>
        <dbReference type="Pfam" id="PF14392"/>
    </source>
</evidence>
<reference evidence="4" key="2">
    <citation type="submission" date="2025-08" db="UniProtKB">
        <authorList>
            <consortium name="RefSeq"/>
        </authorList>
    </citation>
    <scope>IDENTIFICATION</scope>
    <source>
        <tissue evidence="4">Leaf</tissue>
    </source>
</reference>
<dbReference type="InterPro" id="IPR025836">
    <property type="entry name" value="Zn_knuckle_CX2CX4HX4C"/>
</dbReference>